<feature type="non-terminal residue" evidence="2">
    <location>
        <position position="1"/>
    </location>
</feature>
<gene>
    <name evidence="2" type="ORF">PMAYCL1PPCAC_32367</name>
</gene>
<sequence length="87" mass="10006">FSQMLAFFLILFSLLATSSAQFNWGVQPYVPVTRLPQGSMDGWVFNGRGGLGRYQRHSERRDSMGYYNDNGRFNYNAPLVFQPLYGK</sequence>
<accession>A0AAN5IDD2</accession>
<comment type="caution">
    <text evidence="2">The sequence shown here is derived from an EMBL/GenBank/DDBJ whole genome shotgun (WGS) entry which is preliminary data.</text>
</comment>
<evidence type="ECO:0000256" key="1">
    <source>
        <dbReference type="SAM" id="SignalP"/>
    </source>
</evidence>
<proteinExistence type="predicted"/>
<feature type="signal peptide" evidence="1">
    <location>
        <begin position="1"/>
        <end position="20"/>
    </location>
</feature>
<name>A0AAN5IDD2_9BILA</name>
<feature type="chain" id="PRO_5042975522" evidence="1">
    <location>
        <begin position="21"/>
        <end position="87"/>
    </location>
</feature>
<organism evidence="2 3">
    <name type="scientific">Pristionchus mayeri</name>
    <dbReference type="NCBI Taxonomy" id="1317129"/>
    <lineage>
        <taxon>Eukaryota</taxon>
        <taxon>Metazoa</taxon>
        <taxon>Ecdysozoa</taxon>
        <taxon>Nematoda</taxon>
        <taxon>Chromadorea</taxon>
        <taxon>Rhabditida</taxon>
        <taxon>Rhabditina</taxon>
        <taxon>Diplogasteromorpha</taxon>
        <taxon>Diplogasteroidea</taxon>
        <taxon>Neodiplogasteridae</taxon>
        <taxon>Pristionchus</taxon>
    </lineage>
</organism>
<evidence type="ECO:0000313" key="3">
    <source>
        <dbReference type="Proteomes" id="UP001328107"/>
    </source>
</evidence>
<keyword evidence="1" id="KW-0732">Signal</keyword>
<dbReference type="AlphaFoldDB" id="A0AAN5IDD2"/>
<protein>
    <submittedName>
        <fullName evidence="2">Uncharacterized protein</fullName>
    </submittedName>
</protein>
<reference evidence="3" key="1">
    <citation type="submission" date="2022-10" db="EMBL/GenBank/DDBJ databases">
        <title>Genome assembly of Pristionchus species.</title>
        <authorList>
            <person name="Yoshida K."/>
            <person name="Sommer R.J."/>
        </authorList>
    </citation>
    <scope>NUCLEOTIDE SEQUENCE [LARGE SCALE GENOMIC DNA]</scope>
    <source>
        <strain evidence="3">RS5460</strain>
    </source>
</reference>
<keyword evidence="3" id="KW-1185">Reference proteome</keyword>
<evidence type="ECO:0000313" key="2">
    <source>
        <dbReference type="EMBL" id="GMR62172.1"/>
    </source>
</evidence>
<dbReference type="Proteomes" id="UP001328107">
    <property type="component" value="Unassembled WGS sequence"/>
</dbReference>
<dbReference type="EMBL" id="BTRK01000006">
    <property type="protein sequence ID" value="GMR62172.1"/>
    <property type="molecule type" value="Genomic_DNA"/>
</dbReference>